<gene>
    <name evidence="7" type="ORF">ENG92_03575</name>
</gene>
<keyword evidence="5 6" id="KW-0472">Membrane</keyword>
<dbReference type="EMBL" id="DRCV01000159">
    <property type="protein sequence ID" value="HDK38078.1"/>
    <property type="molecule type" value="Genomic_DNA"/>
</dbReference>
<accession>A0A831NS87</accession>
<proteinExistence type="predicted"/>
<dbReference type="InterPro" id="IPR005171">
    <property type="entry name" value="Cyt_c_oxidase_su4_prok"/>
</dbReference>
<evidence type="ECO:0000256" key="4">
    <source>
        <dbReference type="ARBA" id="ARBA00022989"/>
    </source>
</evidence>
<evidence type="ECO:0000256" key="2">
    <source>
        <dbReference type="ARBA" id="ARBA00022475"/>
    </source>
</evidence>
<feature type="transmembrane region" description="Helical" evidence="6">
    <location>
        <begin position="33"/>
        <end position="53"/>
    </location>
</feature>
<evidence type="ECO:0000256" key="3">
    <source>
        <dbReference type="ARBA" id="ARBA00022692"/>
    </source>
</evidence>
<evidence type="ECO:0000313" key="7">
    <source>
        <dbReference type="EMBL" id="HDK38078.1"/>
    </source>
</evidence>
<dbReference type="AlphaFoldDB" id="A0A831NS87"/>
<evidence type="ECO:0000256" key="6">
    <source>
        <dbReference type="SAM" id="Phobius"/>
    </source>
</evidence>
<comment type="subcellular location">
    <subcellularLocation>
        <location evidence="1">Cell membrane</location>
        <topology evidence="1">Multi-pass membrane protein</topology>
    </subcellularLocation>
</comment>
<dbReference type="GO" id="GO:0005886">
    <property type="term" value="C:plasma membrane"/>
    <property type="evidence" value="ECO:0007669"/>
    <property type="project" value="UniProtKB-SubCell"/>
</dbReference>
<sequence length="95" mass="10510">MNTLKLNLSWLLLMVLTFSGALMGEYAQPSFWITVSIAGITALKGRLIIDEFMELNQASPVIRRIVRGFGLVVPALMILTYLLGPELAAFTQLPE</sequence>
<evidence type="ECO:0000256" key="5">
    <source>
        <dbReference type="ARBA" id="ARBA00023136"/>
    </source>
</evidence>
<evidence type="ECO:0000256" key="1">
    <source>
        <dbReference type="ARBA" id="ARBA00004651"/>
    </source>
</evidence>
<name>A0A831NS87_9GAMM</name>
<dbReference type="Pfam" id="PF03626">
    <property type="entry name" value="COX4_pro"/>
    <property type="match status" value="1"/>
</dbReference>
<keyword evidence="4 6" id="KW-1133">Transmembrane helix</keyword>
<protein>
    <submittedName>
        <fullName evidence="7">Thiosulfate reductase</fullName>
    </submittedName>
</protein>
<organism evidence="7">
    <name type="scientific">Thiolapillus brandeum</name>
    <dbReference type="NCBI Taxonomy" id="1076588"/>
    <lineage>
        <taxon>Bacteria</taxon>
        <taxon>Pseudomonadati</taxon>
        <taxon>Pseudomonadota</taxon>
        <taxon>Gammaproteobacteria</taxon>
        <taxon>Chromatiales</taxon>
        <taxon>Sedimenticolaceae</taxon>
        <taxon>Thiolapillus</taxon>
    </lineage>
</organism>
<keyword evidence="3 6" id="KW-0812">Transmembrane</keyword>
<comment type="caution">
    <text evidence="7">The sequence shown here is derived from an EMBL/GenBank/DDBJ whole genome shotgun (WGS) entry which is preliminary data.</text>
</comment>
<reference evidence="7" key="1">
    <citation type="journal article" date="2020" name="mSystems">
        <title>Genome- and Community-Level Interaction Insights into Carbon Utilization and Element Cycling Functions of Hydrothermarchaeota in Hydrothermal Sediment.</title>
        <authorList>
            <person name="Zhou Z."/>
            <person name="Liu Y."/>
            <person name="Xu W."/>
            <person name="Pan J."/>
            <person name="Luo Z.H."/>
            <person name="Li M."/>
        </authorList>
    </citation>
    <scope>NUCLEOTIDE SEQUENCE [LARGE SCALE GENOMIC DNA]</scope>
    <source>
        <strain evidence="7">HyVt-26</strain>
    </source>
</reference>
<dbReference type="Proteomes" id="UP000885822">
    <property type="component" value="Unassembled WGS sequence"/>
</dbReference>
<feature type="transmembrane region" description="Helical" evidence="6">
    <location>
        <begin position="65"/>
        <end position="84"/>
    </location>
</feature>
<keyword evidence="2" id="KW-1003">Cell membrane</keyword>